<protein>
    <recommendedName>
        <fullName evidence="3">Spore germination protein</fullName>
    </recommendedName>
</protein>
<dbReference type="OrthoDB" id="2376546at2"/>
<proteinExistence type="predicted"/>
<dbReference type="EMBL" id="QCZG01000032">
    <property type="protein sequence ID" value="PWA09055.1"/>
    <property type="molecule type" value="Genomic_DNA"/>
</dbReference>
<accession>A0A2U1JVP7</accession>
<evidence type="ECO:0000313" key="2">
    <source>
        <dbReference type="Proteomes" id="UP000245998"/>
    </source>
</evidence>
<evidence type="ECO:0000313" key="1">
    <source>
        <dbReference type="EMBL" id="PWA09055.1"/>
    </source>
</evidence>
<sequence>MAMVLTFNMVNVGGSPQNNGGVLVGEVAMTGWDSHQKQNYAFGPNFGFFNVFPANLNWQNDVDLIDGIMNDIDNKASLNANI</sequence>
<keyword evidence="2" id="KW-1185">Reference proteome</keyword>
<dbReference type="Proteomes" id="UP000245998">
    <property type="component" value="Unassembled WGS sequence"/>
</dbReference>
<dbReference type="RefSeq" id="WP_116555503.1">
    <property type="nucleotide sequence ID" value="NZ_QCZG01000032.1"/>
</dbReference>
<dbReference type="AlphaFoldDB" id="A0A2U1JVP7"/>
<comment type="caution">
    <text evidence="1">The sequence shown here is derived from an EMBL/GenBank/DDBJ whole genome shotgun (WGS) entry which is preliminary data.</text>
</comment>
<organism evidence="1 2">
    <name type="scientific">Pueribacillus theae</name>
    <dbReference type="NCBI Taxonomy" id="2171751"/>
    <lineage>
        <taxon>Bacteria</taxon>
        <taxon>Bacillati</taxon>
        <taxon>Bacillota</taxon>
        <taxon>Bacilli</taxon>
        <taxon>Bacillales</taxon>
        <taxon>Bacillaceae</taxon>
        <taxon>Pueribacillus</taxon>
    </lineage>
</organism>
<reference evidence="1 2" key="1">
    <citation type="submission" date="2018-04" db="EMBL/GenBank/DDBJ databases">
        <title>Camelliibacillus theae gen. nov., sp. nov., isolated from Pu'er tea.</title>
        <authorList>
            <person name="Niu L."/>
        </authorList>
    </citation>
    <scope>NUCLEOTIDE SEQUENCE [LARGE SCALE GENOMIC DNA]</scope>
    <source>
        <strain evidence="1 2">T8</strain>
    </source>
</reference>
<gene>
    <name evidence="1" type="ORF">DCC39_13905</name>
</gene>
<name>A0A2U1JVP7_9BACI</name>
<evidence type="ECO:0008006" key="3">
    <source>
        <dbReference type="Google" id="ProtNLM"/>
    </source>
</evidence>